<evidence type="ECO:0000256" key="5">
    <source>
        <dbReference type="ARBA" id="ARBA00022705"/>
    </source>
</evidence>
<keyword evidence="1 12" id="KW-0240">DNA-directed RNA polymerase</keyword>
<evidence type="ECO:0000256" key="13">
    <source>
        <dbReference type="PIRNR" id="PIRNR002811"/>
    </source>
</evidence>
<dbReference type="SUPFAM" id="SSF48024">
    <property type="entry name" value="N-terminal domain of DnaB helicase"/>
    <property type="match status" value="1"/>
</dbReference>
<keyword evidence="2 12" id="KW-0639">Primosome</keyword>
<evidence type="ECO:0000259" key="14">
    <source>
        <dbReference type="PROSITE" id="PS50880"/>
    </source>
</evidence>
<dbReference type="InterPro" id="IPR036185">
    <property type="entry name" value="DNA_heli_DnaB-like_N_sf"/>
</dbReference>
<dbReference type="InterPro" id="IPR034151">
    <property type="entry name" value="TOPRIM_DnaG_bac"/>
</dbReference>
<dbReference type="EMBL" id="JAUSUP010000001">
    <property type="protein sequence ID" value="MDQ0351049.1"/>
    <property type="molecule type" value="Genomic_DNA"/>
</dbReference>
<dbReference type="InterPro" id="IPR030846">
    <property type="entry name" value="DnaG_bac"/>
</dbReference>
<sequence>MQQKIPEEIIDQIVTKNDIVDVIGEHIQLTNKGRNYFGLCPFHGENTPSFSVSPDKQIFHCFGCGKGGNVVKFIMELESITFREAVQSLAEKSGESLPEQYVQGSNQPALSEQEKSALDAYEWSSKLFHHVLRYTAEGKNGLNYLQNRGFKQDDIEQFQLGYSPNKDQFLSTFLHKKGFQLANLMDVGLLSSRDGNTFFDRFKGRVIFPIQNHQGKVVGFGGRAIEDGVEPKYLNSPDSKLFQKGKLLYNFYEARKHFQKEKEVVLFEGYADVIKASQAGIYNAVATLGTSLTKYQASLLKRYVNRVVVCFDGDKAGKDASDRAAQMLTDVGLDVLIANVPYQLDPDDFIDTYGPEKFQNQVLRNAESYVAFAINYLKKDYNLQSKHDQLDYIEKALDLIATVDHAVERDVYIKELVETFDLYRETLENEIADRRRIKQRHVEQDNRVKFEENKEKRTKRTEKIYPAYQNAERYLIAHMLQNNYVANQVQDQLGSKFNMQEHQVLVTYLYAYYEEGNEPNVGRFLERLPDDESIKQLVSELAVLPINETLEREELDDYMFAILKEADVDQEIRSLEKMLKNAEKENDPKSAARIGMKILELRKKSNKSKL</sequence>
<comment type="subunit">
    <text evidence="12">Monomer. Interacts with DnaB.</text>
</comment>
<dbReference type="GO" id="GO:0016779">
    <property type="term" value="F:nucleotidyltransferase activity"/>
    <property type="evidence" value="ECO:0007669"/>
    <property type="project" value="UniProtKB-KW"/>
</dbReference>
<evidence type="ECO:0000256" key="7">
    <source>
        <dbReference type="ARBA" id="ARBA00022771"/>
    </source>
</evidence>
<evidence type="ECO:0000313" key="15">
    <source>
        <dbReference type="EMBL" id="MDQ0351049.1"/>
    </source>
</evidence>
<evidence type="ECO:0000256" key="10">
    <source>
        <dbReference type="ARBA" id="ARBA00023125"/>
    </source>
</evidence>
<evidence type="ECO:0000256" key="3">
    <source>
        <dbReference type="ARBA" id="ARBA00022679"/>
    </source>
</evidence>
<dbReference type="InterPro" id="IPR013173">
    <property type="entry name" value="DNA_primase_DnaG_DnaB-bd_dom"/>
</dbReference>
<comment type="similarity">
    <text evidence="12 13">Belongs to the DnaG primase family.</text>
</comment>
<dbReference type="SUPFAM" id="SSF56731">
    <property type="entry name" value="DNA primase core"/>
    <property type="match status" value="1"/>
</dbReference>
<dbReference type="SMART" id="SM00400">
    <property type="entry name" value="ZnF_CHCC"/>
    <property type="match status" value="1"/>
</dbReference>
<keyword evidence="6 12" id="KW-0479">Metal-binding</keyword>
<comment type="function">
    <text evidence="12 13">RNA polymerase that catalyzes the synthesis of short RNA molecules used as primers for DNA polymerase during DNA replication.</text>
</comment>
<dbReference type="InterPro" id="IPR037068">
    <property type="entry name" value="DNA_primase_core_N_sf"/>
</dbReference>
<keyword evidence="4 12" id="KW-0548">Nucleotidyltransferase</keyword>
<dbReference type="SUPFAM" id="SSF57783">
    <property type="entry name" value="Zinc beta-ribbon"/>
    <property type="match status" value="1"/>
</dbReference>
<dbReference type="Pfam" id="PF08275">
    <property type="entry name" value="DNAG_N"/>
    <property type="match status" value="1"/>
</dbReference>
<dbReference type="NCBIfam" id="TIGR01391">
    <property type="entry name" value="dnaG"/>
    <property type="match status" value="1"/>
</dbReference>
<dbReference type="Gene3D" id="6.10.140.360">
    <property type="match status" value="1"/>
</dbReference>
<dbReference type="SMART" id="SM00766">
    <property type="entry name" value="DnaG_DnaB_bind"/>
    <property type="match status" value="1"/>
</dbReference>
<evidence type="ECO:0000256" key="4">
    <source>
        <dbReference type="ARBA" id="ARBA00022695"/>
    </source>
</evidence>
<keyword evidence="3 12" id="KW-0808">Transferase</keyword>
<dbReference type="InterPro" id="IPR050219">
    <property type="entry name" value="DnaG_primase"/>
</dbReference>
<proteinExistence type="inferred from homology"/>
<dbReference type="Pfam" id="PF01807">
    <property type="entry name" value="Zn_ribbon_DnaG"/>
    <property type="match status" value="1"/>
</dbReference>
<dbReference type="Proteomes" id="UP001236723">
    <property type="component" value="Unassembled WGS sequence"/>
</dbReference>
<dbReference type="HAMAP" id="MF_00974">
    <property type="entry name" value="DNA_primase_DnaG"/>
    <property type="match status" value="1"/>
</dbReference>
<organism evidence="15 16">
    <name type="scientific">Alkalibacillus filiformis</name>
    <dbReference type="NCBI Taxonomy" id="200990"/>
    <lineage>
        <taxon>Bacteria</taxon>
        <taxon>Bacillati</taxon>
        <taxon>Bacillota</taxon>
        <taxon>Bacilli</taxon>
        <taxon>Bacillales</taxon>
        <taxon>Bacillaceae</taxon>
        <taxon>Alkalibacillus</taxon>
    </lineage>
</organism>
<keyword evidence="5 12" id="KW-0235">DNA replication</keyword>
<dbReference type="Pfam" id="PF13155">
    <property type="entry name" value="Toprim_2"/>
    <property type="match status" value="1"/>
</dbReference>
<dbReference type="EC" id="2.7.7.101" evidence="12"/>
<comment type="caution">
    <text evidence="15">The sequence shown here is derived from an EMBL/GenBank/DDBJ whole genome shotgun (WGS) entry which is preliminary data.</text>
</comment>
<accession>A0ABU0DRG9</accession>
<feature type="zinc finger region" description="CHC2-type" evidence="12">
    <location>
        <begin position="40"/>
        <end position="64"/>
    </location>
</feature>
<dbReference type="InterPro" id="IPR013264">
    <property type="entry name" value="DNAG_N"/>
</dbReference>
<evidence type="ECO:0000256" key="8">
    <source>
        <dbReference type="ARBA" id="ARBA00022833"/>
    </source>
</evidence>
<protein>
    <recommendedName>
        <fullName evidence="12 13">DNA primase</fullName>
        <ecNumber evidence="12">2.7.7.101</ecNumber>
    </recommendedName>
</protein>
<evidence type="ECO:0000256" key="9">
    <source>
        <dbReference type="ARBA" id="ARBA00022842"/>
    </source>
</evidence>
<dbReference type="SMART" id="SM00493">
    <property type="entry name" value="TOPRIM"/>
    <property type="match status" value="1"/>
</dbReference>
<dbReference type="Gene3D" id="3.90.980.10">
    <property type="entry name" value="DNA primase, catalytic core, N-terminal domain"/>
    <property type="match status" value="1"/>
</dbReference>
<keyword evidence="11 12" id="KW-0804">Transcription</keyword>
<evidence type="ECO:0000256" key="2">
    <source>
        <dbReference type="ARBA" id="ARBA00022515"/>
    </source>
</evidence>
<keyword evidence="8 12" id="KW-0862">Zinc</keyword>
<dbReference type="Gene3D" id="1.10.860.10">
    <property type="entry name" value="DNAb Helicase, Chain A"/>
    <property type="match status" value="1"/>
</dbReference>
<dbReference type="PROSITE" id="PS50880">
    <property type="entry name" value="TOPRIM"/>
    <property type="match status" value="1"/>
</dbReference>
<dbReference type="PANTHER" id="PTHR30313:SF2">
    <property type="entry name" value="DNA PRIMASE"/>
    <property type="match status" value="1"/>
</dbReference>
<dbReference type="RefSeq" id="WP_307066406.1">
    <property type="nucleotide sequence ID" value="NZ_JAUSUP010000001.1"/>
</dbReference>
<dbReference type="CDD" id="cd03364">
    <property type="entry name" value="TOPRIM_DnaG_primases"/>
    <property type="match status" value="1"/>
</dbReference>
<comment type="domain">
    <text evidence="12">Contains an N-terminal zinc-binding domain, a central core domain that contains the primase activity, and a C-terminal DnaB-binding domain.</text>
</comment>
<dbReference type="InterPro" id="IPR002694">
    <property type="entry name" value="Znf_CHC2"/>
</dbReference>
<comment type="catalytic activity">
    <reaction evidence="12">
        <text>ssDNA + n NTP = ssDNA/pppN(pN)n-1 hybrid + (n-1) diphosphate.</text>
        <dbReference type="EC" id="2.7.7.101"/>
    </reaction>
</comment>
<dbReference type="PIRSF" id="PIRSF002811">
    <property type="entry name" value="DnaG"/>
    <property type="match status" value="1"/>
</dbReference>
<dbReference type="PANTHER" id="PTHR30313">
    <property type="entry name" value="DNA PRIMASE"/>
    <property type="match status" value="1"/>
</dbReference>
<dbReference type="InterPro" id="IPR016136">
    <property type="entry name" value="DNA_helicase_N/primase_C"/>
</dbReference>
<evidence type="ECO:0000256" key="12">
    <source>
        <dbReference type="HAMAP-Rule" id="MF_00974"/>
    </source>
</evidence>
<gene>
    <name evidence="12" type="primary">dnaG</name>
    <name evidence="15" type="ORF">J2R98_000852</name>
</gene>
<dbReference type="Pfam" id="PF10410">
    <property type="entry name" value="DnaB_bind"/>
    <property type="match status" value="1"/>
</dbReference>
<dbReference type="Gene3D" id="3.90.580.10">
    <property type="entry name" value="Zinc finger, CHC2-type domain"/>
    <property type="match status" value="1"/>
</dbReference>
<evidence type="ECO:0000256" key="11">
    <source>
        <dbReference type="ARBA" id="ARBA00023163"/>
    </source>
</evidence>
<dbReference type="InterPro" id="IPR006295">
    <property type="entry name" value="DNA_primase_DnaG"/>
</dbReference>
<keyword evidence="9" id="KW-0460">Magnesium</keyword>
<dbReference type="InterPro" id="IPR036977">
    <property type="entry name" value="DNA_primase_Znf_CHC2"/>
</dbReference>
<evidence type="ECO:0000256" key="1">
    <source>
        <dbReference type="ARBA" id="ARBA00022478"/>
    </source>
</evidence>
<dbReference type="InterPro" id="IPR006171">
    <property type="entry name" value="TOPRIM_dom"/>
</dbReference>
<evidence type="ECO:0000313" key="16">
    <source>
        <dbReference type="Proteomes" id="UP001236723"/>
    </source>
</evidence>
<keyword evidence="7 12" id="KW-0863">Zinc-finger</keyword>
<keyword evidence="16" id="KW-1185">Reference proteome</keyword>
<dbReference type="InterPro" id="IPR019475">
    <property type="entry name" value="DNA_primase_DnaB-bd"/>
</dbReference>
<comment type="cofactor">
    <cofactor evidence="12 13">
        <name>Zn(2+)</name>
        <dbReference type="ChEBI" id="CHEBI:29105"/>
    </cofactor>
    <text evidence="12 13">Binds 1 zinc ion per monomer.</text>
</comment>
<name>A0ABU0DRG9_9BACI</name>
<feature type="domain" description="Toprim" evidence="14">
    <location>
        <begin position="262"/>
        <end position="341"/>
    </location>
</feature>
<dbReference type="Gene3D" id="3.40.1360.10">
    <property type="match status" value="1"/>
</dbReference>
<reference evidence="15 16" key="1">
    <citation type="submission" date="2023-07" db="EMBL/GenBank/DDBJ databases">
        <title>Genomic Encyclopedia of Type Strains, Phase IV (KMG-IV): sequencing the most valuable type-strain genomes for metagenomic binning, comparative biology and taxonomic classification.</title>
        <authorList>
            <person name="Goeker M."/>
        </authorList>
    </citation>
    <scope>NUCLEOTIDE SEQUENCE [LARGE SCALE GENOMIC DNA]</scope>
    <source>
        <strain evidence="15 16">DSM 15448</strain>
    </source>
</reference>
<keyword evidence="10 12" id="KW-0238">DNA-binding</keyword>
<evidence type="ECO:0000256" key="6">
    <source>
        <dbReference type="ARBA" id="ARBA00022723"/>
    </source>
</evidence>